<sequence length="53" mass="6354">MIQEITKSSPVEVEGEIHRNSLVNRRVNTRLYEHNDDEDEVEKIFEETNLLQR</sequence>
<protein>
    <submittedName>
        <fullName evidence="1">Uncharacterized protein</fullName>
    </submittedName>
</protein>
<dbReference type="EMBL" id="CACRXK020006623">
    <property type="protein sequence ID" value="CAB4009936.1"/>
    <property type="molecule type" value="Genomic_DNA"/>
</dbReference>
<organism evidence="1 2">
    <name type="scientific">Paramuricea clavata</name>
    <name type="common">Red gorgonian</name>
    <name type="synonym">Violescent sea-whip</name>
    <dbReference type="NCBI Taxonomy" id="317549"/>
    <lineage>
        <taxon>Eukaryota</taxon>
        <taxon>Metazoa</taxon>
        <taxon>Cnidaria</taxon>
        <taxon>Anthozoa</taxon>
        <taxon>Octocorallia</taxon>
        <taxon>Malacalcyonacea</taxon>
        <taxon>Plexauridae</taxon>
        <taxon>Paramuricea</taxon>
    </lineage>
</organism>
<proteinExistence type="predicted"/>
<dbReference type="Proteomes" id="UP001152795">
    <property type="component" value="Unassembled WGS sequence"/>
</dbReference>
<gene>
    <name evidence="1" type="ORF">PACLA_8A082638</name>
</gene>
<keyword evidence="2" id="KW-1185">Reference proteome</keyword>
<feature type="non-terminal residue" evidence="1">
    <location>
        <position position="53"/>
    </location>
</feature>
<reference evidence="1" key="1">
    <citation type="submission" date="2020-04" db="EMBL/GenBank/DDBJ databases">
        <authorList>
            <person name="Alioto T."/>
            <person name="Alioto T."/>
            <person name="Gomez Garrido J."/>
        </authorList>
    </citation>
    <scope>NUCLEOTIDE SEQUENCE</scope>
    <source>
        <strain evidence="1">A484AB</strain>
    </source>
</reference>
<dbReference type="AlphaFoldDB" id="A0A7D9IKK1"/>
<name>A0A7D9IKK1_PARCT</name>
<evidence type="ECO:0000313" key="1">
    <source>
        <dbReference type="EMBL" id="CAB4009936.1"/>
    </source>
</evidence>
<evidence type="ECO:0000313" key="2">
    <source>
        <dbReference type="Proteomes" id="UP001152795"/>
    </source>
</evidence>
<accession>A0A7D9IKK1</accession>
<comment type="caution">
    <text evidence="1">The sequence shown here is derived from an EMBL/GenBank/DDBJ whole genome shotgun (WGS) entry which is preliminary data.</text>
</comment>